<organism evidence="1 2">
    <name type="scientific">Pseudomyxococcus hansupus</name>
    <dbReference type="NCBI Taxonomy" id="1297742"/>
    <lineage>
        <taxon>Bacteria</taxon>
        <taxon>Pseudomonadati</taxon>
        <taxon>Myxococcota</taxon>
        <taxon>Myxococcia</taxon>
        <taxon>Myxococcales</taxon>
        <taxon>Cystobacterineae</taxon>
        <taxon>Myxococcaceae</taxon>
        <taxon>Pseudomyxococcus</taxon>
    </lineage>
</organism>
<dbReference type="OrthoDB" id="5516641at2"/>
<dbReference type="AlphaFoldDB" id="A0A0H4WZ34"/>
<evidence type="ECO:0000313" key="2">
    <source>
        <dbReference type="Proteomes" id="UP000009026"/>
    </source>
</evidence>
<dbReference type="eggNOG" id="ENOG5032I1C">
    <property type="taxonomic scope" value="Bacteria"/>
</dbReference>
<dbReference type="EMBL" id="CP012109">
    <property type="protein sequence ID" value="AKQ68711.1"/>
    <property type="molecule type" value="Genomic_DNA"/>
</dbReference>
<dbReference type="STRING" id="1297742.A176_005623"/>
<reference evidence="1 2" key="1">
    <citation type="journal article" date="2016" name="PLoS ONE">
        <title>Complete Genome Sequence and Comparative Genomics of a Novel Myxobacterium Myxococcus hansupus.</title>
        <authorList>
            <person name="Sharma G."/>
            <person name="Narwani T."/>
            <person name="Subramanian S."/>
        </authorList>
    </citation>
    <scope>NUCLEOTIDE SEQUENCE [LARGE SCALE GENOMIC DNA]</scope>
    <source>
        <strain evidence="2">mixupus</strain>
    </source>
</reference>
<keyword evidence="2" id="KW-1185">Reference proteome</keyword>
<dbReference type="KEGG" id="mym:A176_005623"/>
<dbReference type="RefSeq" id="WP_002635426.1">
    <property type="nucleotide sequence ID" value="NZ_CP012109.1"/>
</dbReference>
<protein>
    <submittedName>
        <fullName evidence="1">Glutamate synthase [NADPH] large chain</fullName>
    </submittedName>
</protein>
<accession>A0A0H4WZ34</accession>
<evidence type="ECO:0000313" key="1">
    <source>
        <dbReference type="EMBL" id="AKQ68711.1"/>
    </source>
</evidence>
<sequence>MAYDGELVKMENGRWARFQRCQVYRPGVEDAGETMLLIAVELEERYQRQLDAAADSLAQYRLQGVPVQVRFDADAQGITLQPEQTVSAPAVH</sequence>
<name>A0A0H4WZ34_9BACT</name>
<gene>
    <name evidence="1" type="ORF">A176_005623</name>
</gene>
<dbReference type="PATRIC" id="fig|1297742.4.peg.5719"/>
<dbReference type="Proteomes" id="UP000009026">
    <property type="component" value="Chromosome"/>
</dbReference>
<proteinExistence type="predicted"/>